<gene>
    <name evidence="1" type="ORF">FLACHUCJ7_01511</name>
</gene>
<dbReference type="NCBIfam" id="NF040656">
    <property type="entry name" value="GHMP_GYDIA"/>
    <property type="match status" value="1"/>
</dbReference>
<evidence type="ECO:0000313" key="2">
    <source>
        <dbReference type="Proteomes" id="UP000556700"/>
    </source>
</evidence>
<dbReference type="GO" id="GO:0016301">
    <property type="term" value="F:kinase activity"/>
    <property type="evidence" value="ECO:0007669"/>
    <property type="project" value="UniProtKB-KW"/>
</dbReference>
<dbReference type="Proteomes" id="UP000556700">
    <property type="component" value="Unassembled WGS sequence"/>
</dbReference>
<accession>A0A6V6YVW8</accession>
<comment type="caution">
    <text evidence="1">The sequence shown here is derived from an EMBL/GenBank/DDBJ whole genome shotgun (WGS) entry which is preliminary data.</text>
</comment>
<dbReference type="InterPro" id="IPR014721">
    <property type="entry name" value="Ribsml_uS5_D2-typ_fold_subgr"/>
</dbReference>
<dbReference type="EMBL" id="CAIJDO010000112">
    <property type="protein sequence ID" value="CAD0003621.1"/>
    <property type="molecule type" value="Genomic_DNA"/>
</dbReference>
<dbReference type="InterPro" id="IPR047765">
    <property type="entry name" value="GHMP_GYDIA-like"/>
</dbReference>
<keyword evidence="1" id="KW-0808">Transferase</keyword>
<name>A0A6V6YVW8_9FLAO</name>
<dbReference type="SUPFAM" id="SSF54211">
    <property type="entry name" value="Ribosomal protein S5 domain 2-like"/>
    <property type="match status" value="1"/>
</dbReference>
<keyword evidence="2" id="KW-1185">Reference proteome</keyword>
<sequence>MKLFPLSTKSFVAPYNYREPQKDIVTIGAKKQRMKRTFYSNGKLLITGEYLVLDGAKAFALPTKFGQNLIIENGSNQEIQWKSYNIDEKIWFEDTISFSEIINNVKSEIETVKTTLITILHEAYLLNPAFIDNANGYKATTQLTFPKNWGLGTSSTLLNNIAQWTQIDAFTLLKNSFGGSGYDIACAQNDSPIIYRLENNSPIVESINFNPDFSQNIYFVYLNKKQSSKQAISAYYNNKNNHLSKNILDNNKITDAVIKAKTLKEFAQSLQNHEIHISDILELQTIKEKAFPDFNGVVKSLGAWGGDFVMVISKDDPGYYFASKGYDTILTYDEMILRE</sequence>
<organism evidence="1 2">
    <name type="scientific">Flavobacterium chungangense</name>
    <dbReference type="NCBI Taxonomy" id="554283"/>
    <lineage>
        <taxon>Bacteria</taxon>
        <taxon>Pseudomonadati</taxon>
        <taxon>Bacteroidota</taxon>
        <taxon>Flavobacteriia</taxon>
        <taxon>Flavobacteriales</taxon>
        <taxon>Flavobacteriaceae</taxon>
        <taxon>Flavobacterium</taxon>
    </lineage>
</organism>
<proteinExistence type="predicted"/>
<dbReference type="Gene3D" id="3.30.230.10">
    <property type="match status" value="1"/>
</dbReference>
<keyword evidence="1" id="KW-0418">Kinase</keyword>
<dbReference type="AlphaFoldDB" id="A0A6V6YVW8"/>
<protein>
    <submittedName>
        <fullName evidence="1">GHMP kinase</fullName>
    </submittedName>
</protein>
<reference evidence="1 2" key="1">
    <citation type="submission" date="2020-06" db="EMBL/GenBank/DDBJ databases">
        <authorList>
            <person name="Criscuolo A."/>
        </authorList>
    </citation>
    <scope>NUCLEOTIDE SEQUENCE [LARGE SCALE GENOMIC DNA]</scope>
    <source>
        <strain evidence="2">CIP 110025</strain>
    </source>
</reference>
<dbReference type="InterPro" id="IPR020568">
    <property type="entry name" value="Ribosomal_Su5_D2-typ_SF"/>
</dbReference>
<evidence type="ECO:0000313" key="1">
    <source>
        <dbReference type="EMBL" id="CAD0003621.1"/>
    </source>
</evidence>